<dbReference type="OMA" id="ECETQGE"/>
<keyword evidence="10" id="KW-0009">Actin-binding</keyword>
<feature type="region of interest" description="Disordered" evidence="12">
    <location>
        <begin position="1384"/>
        <end position="1404"/>
    </location>
</feature>
<evidence type="ECO:0000256" key="11">
    <source>
        <dbReference type="SAM" id="Coils"/>
    </source>
</evidence>
<dbReference type="Gene3D" id="1.20.58.530">
    <property type="match status" value="1"/>
</dbReference>
<evidence type="ECO:0000313" key="16">
    <source>
        <dbReference type="Proteomes" id="UP000261560"/>
    </source>
</evidence>
<dbReference type="FunFam" id="2.30.42.10:FF:000059">
    <property type="entry name" value="unconventional myosin-XVIIIa isoform X1"/>
    <property type="match status" value="1"/>
</dbReference>
<keyword evidence="9 10" id="KW-0505">Motor protein</keyword>
<dbReference type="PANTHER" id="PTHR45615">
    <property type="entry name" value="MYOSIN HEAVY CHAIN, NON-MUSCLE"/>
    <property type="match status" value="1"/>
</dbReference>
<dbReference type="GO" id="GO:0005737">
    <property type="term" value="C:cytoplasm"/>
    <property type="evidence" value="ECO:0007669"/>
    <property type="project" value="UniProtKB-SubCell"/>
</dbReference>
<dbReference type="Gene3D" id="3.30.70.1590">
    <property type="match status" value="1"/>
</dbReference>
<feature type="coiled-coil region" evidence="11">
    <location>
        <begin position="1225"/>
        <end position="1315"/>
    </location>
</feature>
<dbReference type="Gene3D" id="1.10.10.820">
    <property type="match status" value="1"/>
</dbReference>
<evidence type="ECO:0000256" key="10">
    <source>
        <dbReference type="PROSITE-ProRule" id="PRU00782"/>
    </source>
</evidence>
<feature type="compositionally biased region" description="Basic and acidic residues" evidence="12">
    <location>
        <begin position="29"/>
        <end position="40"/>
    </location>
</feature>
<dbReference type="Gene3D" id="2.30.42.10">
    <property type="match status" value="1"/>
</dbReference>
<feature type="coiled-coil region" evidence="11">
    <location>
        <begin position="1507"/>
        <end position="1605"/>
    </location>
</feature>
<evidence type="ECO:0000256" key="6">
    <source>
        <dbReference type="ARBA" id="ARBA00022840"/>
    </source>
</evidence>
<dbReference type="GeneTree" id="ENSGT00940000155768"/>
<comment type="caution">
    <text evidence="10">Lacks conserved residue(s) required for the propagation of feature annotation.</text>
</comment>
<dbReference type="GO" id="GO:0016460">
    <property type="term" value="C:myosin II complex"/>
    <property type="evidence" value="ECO:0007669"/>
    <property type="project" value="TreeGrafter"/>
</dbReference>
<keyword evidence="8 10" id="KW-0518">Myosin</keyword>
<dbReference type="SMART" id="SM00242">
    <property type="entry name" value="MYSc"/>
    <property type="match status" value="1"/>
</dbReference>
<reference evidence="15" key="1">
    <citation type="submission" date="2025-08" db="UniProtKB">
        <authorList>
            <consortium name="Ensembl"/>
        </authorList>
    </citation>
    <scope>IDENTIFICATION</scope>
</reference>
<protein>
    <submittedName>
        <fullName evidence="15">Myosin XVIIIAa</fullName>
    </submittedName>
</protein>
<dbReference type="GO" id="GO:0032982">
    <property type="term" value="C:myosin filament"/>
    <property type="evidence" value="ECO:0007669"/>
    <property type="project" value="TreeGrafter"/>
</dbReference>
<dbReference type="SUPFAM" id="SSF50156">
    <property type="entry name" value="PDZ domain-like"/>
    <property type="match status" value="1"/>
</dbReference>
<dbReference type="PRINTS" id="PR00193">
    <property type="entry name" value="MYOSINHEAVY"/>
</dbReference>
<evidence type="ECO:0000256" key="8">
    <source>
        <dbReference type="ARBA" id="ARBA00023123"/>
    </source>
</evidence>
<feature type="compositionally biased region" description="Basic and acidic residues" evidence="12">
    <location>
        <begin position="1"/>
        <end position="23"/>
    </location>
</feature>
<dbReference type="InterPro" id="IPR027417">
    <property type="entry name" value="P-loop_NTPase"/>
</dbReference>
<dbReference type="SUPFAM" id="SSF52540">
    <property type="entry name" value="P-loop containing nucleoside triphosphate hydrolases"/>
    <property type="match status" value="1"/>
</dbReference>
<dbReference type="Gene3D" id="4.10.270.10">
    <property type="entry name" value="Myosin, subunit A"/>
    <property type="match status" value="1"/>
</dbReference>
<dbReference type="GO" id="GO:0003774">
    <property type="term" value="F:cytoskeletal motor activity"/>
    <property type="evidence" value="ECO:0007669"/>
    <property type="project" value="UniProtKB-UniRule"/>
</dbReference>
<dbReference type="Pfam" id="PF24556">
    <property type="entry name" value="SH3_Myosin-XVIIIa"/>
    <property type="match status" value="1"/>
</dbReference>
<dbReference type="Pfam" id="PF00595">
    <property type="entry name" value="PDZ"/>
    <property type="match status" value="1"/>
</dbReference>
<sequence length="1973" mass="225317">MFHLIKKDKEKDKEKEKDFSKKEKKDKKEKKERMSQAELRSLEEMSIRRGFFHLSRGGSKRDLKNKLEISNPIPIKVASGSELSLTSPEAERFHGAQLQDLGETFGSGFGQNEVDEKLEPQRSSVKERAAKFGELAKVNASQKQINVPQLSTEADEPAQNKTSFVSKSYSNVKDTIVVSIPEIVEKTFPGADLQLPMLMAPPEPNPRELEIQRRDTGDFGFSLRRTTMLDRQPDGGASRRVVHFAEPGAGSKDRALGLMPGDRLVEINGINVESKSRDEIVEMIRQSGELVRLKVQPILELSELNRSWLKSTQSLQREAFDGKTEEQLKAEKAWYGTEKVWLIHKDGFSLATLLKTEAGSLPEGKVKIRLESDGSLLDVDEDDVEKVKPFHQLSILSCNMRQTCVSTLKSRQTLHRLTDGMAGLTRITPTLLFSTFSSFKVMQMFKGCKREDTAPHIYSIAQAAYRNLLTTRQDQSIVLLGKSGSGKTTNCQHLLQYLVTVAGTTNKTFSAEKWQAVYLVLEAFGNASTCLNGNASRFSHVASLDFDQAGLVTSASIQTFLLEKMRVTRRPEGESTFNVFYYLMAGVDSSLRTELHLNHFADNSAFGIVPQAKAEEKQRASQQFSKLQAAMKVLGISADEQRALWLVLGAIYHLGAAGATKTGRKQFARHEWAQKAAYLLGCTLEELSSSIFKHQAKGTLPRSSTIRQAADENGSADAGSKATAMECLEAMACGLYSELFTLIISLINRALKSSQHSLCSLLIVDTPGFQNPRLAKRECGTTFEDLCHNYTQERLQSLFNQRTFVQELERYKEENIELSLDETEPSTSHSVTVVDQTSSQALVRTVRTDEARGLLWLMEEEALQPGGSEDTLLGRLFSYYGPAEGESKGHTVLLRSDKESHFLLGHSHGTDWVEYDARGWLNYAKQNPATTNAVSLLQDSQKKIISSLFMSRPGGATVLSGSIAGLEGVSQLSLRRATSMRKTFTTGVAAIKKKSLCIQIKLQVDALLDMVRRSRIHFVHCILPKADSLKALSGSLFKAGESETQRETGDPGLMQLDVALLRAQIRGSKLLDALRIYRQGYPDHMVFSEFRRRFDVLAPHLTKKHGRNYIVKDEKRAVEELLESLDLEKSSYHMGLSRLFFRAGTLAKLEEQRDEQTKRNLTLFQAACRGYLARQAFKKRKIQDLAIRCIQKNIKKNRGVKDWPWWKLFTTVQPLIKVQLTEEQMHCKDEEIKQQKLKLERVEKERNELRLNTDRLESRITELLTELADERSTSESASQLLETETAERLRLERDMKELQAKFDAMKKQLDAQEMELMETRLMKTSELNGEMDEDEDSGGEWRIKYTRAIREMDFAKKKLQQEFDDKLETEQQSKRQLERKLADLQTDNEDMQHSVQQLKKKSQKLSAELQDTKLHLEGLQSRNHDLEKKQRKFDLEQNQAQDEVQREKTQREKLAREKDAMTGEIFNLRQQLQDKDTELCAANVKLQQLDAEMQDMSSQESKDEASLVKVKKQLRDLEAKIKDQEEELDEQAGTIQMLEQAKLRLEMEMERQRQTHSKEIESKDEEVEEIRRSCGKKLKQMEVQLEEEYEDKQKVLREKREMESKLLISQDQVSQRDVETEKRLRKDLKRTKVLLADAQIMLDHLKSNAPSKREIAQLKNQLEESEFTCASAVKARKSMEVEIEDLHIQMEDVIKTKMALEEQVSRLQREKNDLQSRMEEDQEDMNELMKKHKAAVAQSARDLSQISDLQAQLEESTKEKQEIQEKLHSLQGQLEFQEQSMVEKSLVSRQEAKIRELETKLEYEKTQIKRLESLVGRLKENLEKMTEERNQHIAAENREKDLNKRMQRQIRDVKEEMGELSKKEAEASRKKHELEMDIESLEAANQSLQVDLKLAFKRIGDLQAAIEDEMESEDNEDLINSGDETDTDSEVEDRVDGVKSWLSKNKGSHKTLSDEGSLKSTRLVLLLLLLCRM</sequence>
<dbReference type="FunFam" id="1.20.58.530:FF:000011">
    <property type="entry name" value="unconventional myosin-XVIIIa isoform X2"/>
    <property type="match status" value="1"/>
</dbReference>
<feature type="domain" description="PDZ" evidence="13">
    <location>
        <begin position="208"/>
        <end position="299"/>
    </location>
</feature>
<accession>A0A3B3D5B6</accession>
<dbReference type="InterPro" id="IPR057772">
    <property type="entry name" value="SH3_Myo18a"/>
</dbReference>
<dbReference type="PROSITE" id="PS50096">
    <property type="entry name" value="IQ"/>
    <property type="match status" value="1"/>
</dbReference>
<evidence type="ECO:0000259" key="13">
    <source>
        <dbReference type="PROSITE" id="PS50106"/>
    </source>
</evidence>
<evidence type="ECO:0000256" key="2">
    <source>
        <dbReference type="ARBA" id="ARBA00008314"/>
    </source>
</evidence>
<dbReference type="FunFam" id="4.10.270.10:FF:000002">
    <property type="entry name" value="unconventional myosin-XVIIIa isoform X1"/>
    <property type="match status" value="1"/>
</dbReference>
<keyword evidence="4" id="KW-0597">Phosphoprotein</keyword>
<feature type="binding site" evidence="10">
    <location>
        <begin position="481"/>
        <end position="488"/>
    </location>
    <ligand>
        <name>ATP</name>
        <dbReference type="ChEBI" id="CHEBI:30616"/>
    </ligand>
</feature>
<dbReference type="GO" id="GO:0051015">
    <property type="term" value="F:actin filament binding"/>
    <property type="evidence" value="ECO:0007669"/>
    <property type="project" value="TreeGrafter"/>
</dbReference>
<dbReference type="InterPro" id="IPR001609">
    <property type="entry name" value="Myosin_head_motor_dom-like"/>
</dbReference>
<feature type="coiled-coil region" evidence="11">
    <location>
        <begin position="1683"/>
        <end position="1898"/>
    </location>
</feature>
<dbReference type="InterPro" id="IPR001478">
    <property type="entry name" value="PDZ"/>
</dbReference>
<dbReference type="InterPro" id="IPR036064">
    <property type="entry name" value="MYSc_Myo18"/>
</dbReference>
<evidence type="ECO:0000259" key="14">
    <source>
        <dbReference type="PROSITE" id="PS51456"/>
    </source>
</evidence>
<evidence type="ECO:0000256" key="5">
    <source>
        <dbReference type="ARBA" id="ARBA00022741"/>
    </source>
</evidence>
<dbReference type="Proteomes" id="UP000261560">
    <property type="component" value="Unplaced"/>
</dbReference>
<keyword evidence="5 10" id="KW-0547">Nucleotide-binding</keyword>
<evidence type="ECO:0000256" key="9">
    <source>
        <dbReference type="ARBA" id="ARBA00023175"/>
    </source>
</evidence>
<evidence type="ECO:0000313" key="15">
    <source>
        <dbReference type="Ensembl" id="ENSOMEP00000025288.1"/>
    </source>
</evidence>
<keyword evidence="16" id="KW-1185">Reference proteome</keyword>
<feature type="domain" description="Myosin motor" evidence="14">
    <location>
        <begin position="440"/>
        <end position="1154"/>
    </location>
</feature>
<dbReference type="Ensembl" id="ENSOMET00000007502.1">
    <property type="protein sequence ID" value="ENSOMEP00000025288.1"/>
    <property type="gene ID" value="ENSOMEG00000006500.1"/>
</dbReference>
<dbReference type="Gene3D" id="3.40.850.10">
    <property type="entry name" value="Kinesin motor domain"/>
    <property type="match status" value="1"/>
</dbReference>
<evidence type="ECO:0000256" key="4">
    <source>
        <dbReference type="ARBA" id="ARBA00022553"/>
    </source>
</evidence>
<dbReference type="FunFam" id="1.10.10.820:FF:000004">
    <property type="entry name" value="unconventional myosin-XVIIIa isoform X1"/>
    <property type="match status" value="1"/>
</dbReference>
<evidence type="ECO:0000256" key="3">
    <source>
        <dbReference type="ARBA" id="ARBA00022490"/>
    </source>
</evidence>
<comment type="similarity">
    <text evidence="2 10">Belongs to the TRAFAC class myosin-kinesin ATPase superfamily. Myosin family.</text>
</comment>
<feature type="compositionally biased region" description="Acidic residues" evidence="12">
    <location>
        <begin position="1908"/>
        <end position="1931"/>
    </location>
</feature>
<dbReference type="SUPFAM" id="SSF90257">
    <property type="entry name" value="Myosin rod fragments"/>
    <property type="match status" value="2"/>
</dbReference>
<dbReference type="InterPro" id="IPR036961">
    <property type="entry name" value="Kinesin_motor_dom_sf"/>
</dbReference>
<keyword evidence="3" id="KW-0963">Cytoplasm</keyword>
<dbReference type="PANTHER" id="PTHR45615:SF13">
    <property type="entry name" value="UNCONVENTIONAL MYOSIN-XVIIIA"/>
    <property type="match status" value="1"/>
</dbReference>
<comment type="subcellular location">
    <subcellularLocation>
        <location evidence="1">Cytoplasm</location>
    </subcellularLocation>
</comment>
<evidence type="ECO:0000256" key="7">
    <source>
        <dbReference type="ARBA" id="ARBA00023054"/>
    </source>
</evidence>
<dbReference type="CDD" id="cd01386">
    <property type="entry name" value="MYSc_Myo18"/>
    <property type="match status" value="1"/>
</dbReference>
<dbReference type="InterPro" id="IPR000048">
    <property type="entry name" value="IQ_motif_EF-hand-BS"/>
</dbReference>
<dbReference type="Pfam" id="PF00063">
    <property type="entry name" value="Myosin_head"/>
    <property type="match status" value="2"/>
</dbReference>
<dbReference type="STRING" id="30732.ENSOMEP00000025288"/>
<dbReference type="SMART" id="SM00228">
    <property type="entry name" value="PDZ"/>
    <property type="match status" value="1"/>
</dbReference>
<organism evidence="15 16">
    <name type="scientific">Oryzias melastigma</name>
    <name type="common">Marine medaka</name>
    <dbReference type="NCBI Taxonomy" id="30732"/>
    <lineage>
        <taxon>Eukaryota</taxon>
        <taxon>Metazoa</taxon>
        <taxon>Chordata</taxon>
        <taxon>Craniata</taxon>
        <taxon>Vertebrata</taxon>
        <taxon>Euteleostomi</taxon>
        <taxon>Actinopterygii</taxon>
        <taxon>Neopterygii</taxon>
        <taxon>Teleostei</taxon>
        <taxon>Neoteleostei</taxon>
        <taxon>Acanthomorphata</taxon>
        <taxon>Ovalentaria</taxon>
        <taxon>Atherinomorphae</taxon>
        <taxon>Beloniformes</taxon>
        <taxon>Adrianichthyidae</taxon>
        <taxon>Oryziinae</taxon>
        <taxon>Oryzias</taxon>
    </lineage>
</organism>
<feature type="region of interest" description="Disordered" evidence="12">
    <location>
        <begin position="1"/>
        <end position="40"/>
    </location>
</feature>
<evidence type="ECO:0000256" key="1">
    <source>
        <dbReference type="ARBA" id="ARBA00004496"/>
    </source>
</evidence>
<dbReference type="Gene3D" id="1.20.120.720">
    <property type="entry name" value="Myosin VI head, motor domain, U50 subdomain"/>
    <property type="match status" value="1"/>
</dbReference>
<reference evidence="15" key="2">
    <citation type="submission" date="2025-09" db="UniProtKB">
        <authorList>
            <consortium name="Ensembl"/>
        </authorList>
    </citation>
    <scope>IDENTIFICATION</scope>
</reference>
<keyword evidence="7 11" id="KW-0175">Coiled coil</keyword>
<keyword evidence="6 10" id="KW-0067">ATP-binding</keyword>
<dbReference type="InterPro" id="IPR036034">
    <property type="entry name" value="PDZ_sf"/>
</dbReference>
<dbReference type="CDD" id="cd06747">
    <property type="entry name" value="PDZ_MYO18-like"/>
    <property type="match status" value="1"/>
</dbReference>
<dbReference type="Gene3D" id="1.20.5.340">
    <property type="match status" value="1"/>
</dbReference>
<feature type="region of interest" description="Disordered" evidence="12">
    <location>
        <begin position="1908"/>
        <end position="1932"/>
    </location>
</feature>
<name>A0A3B3D5B6_ORYME</name>
<dbReference type="GO" id="GO:0031032">
    <property type="term" value="P:actomyosin structure organization"/>
    <property type="evidence" value="ECO:0007669"/>
    <property type="project" value="TreeGrafter"/>
</dbReference>
<dbReference type="PaxDb" id="30732-ENSOMEP00000025288"/>
<dbReference type="PROSITE" id="PS51456">
    <property type="entry name" value="MYOSIN_MOTOR"/>
    <property type="match status" value="1"/>
</dbReference>
<evidence type="ECO:0000256" key="12">
    <source>
        <dbReference type="SAM" id="MobiDB-lite"/>
    </source>
</evidence>
<dbReference type="PROSITE" id="PS50106">
    <property type="entry name" value="PDZ"/>
    <property type="match status" value="1"/>
</dbReference>
<dbReference type="SMART" id="SM00015">
    <property type="entry name" value="IQ"/>
    <property type="match status" value="1"/>
</dbReference>
<proteinExistence type="inferred from homology"/>
<dbReference type="GO" id="GO:0005524">
    <property type="term" value="F:ATP binding"/>
    <property type="evidence" value="ECO:0007669"/>
    <property type="project" value="UniProtKB-UniRule"/>
</dbReference>